<feature type="transmembrane region" description="Helical" evidence="9">
    <location>
        <begin position="424"/>
        <end position="442"/>
    </location>
</feature>
<dbReference type="EMBL" id="FORR01000019">
    <property type="protein sequence ID" value="SFJ72686.1"/>
    <property type="molecule type" value="Genomic_DNA"/>
</dbReference>
<feature type="transmembrane region" description="Helical" evidence="9">
    <location>
        <begin position="383"/>
        <end position="412"/>
    </location>
</feature>
<accession>A0A1I3TSR1</accession>
<feature type="transmembrane region" description="Helical" evidence="9">
    <location>
        <begin position="54"/>
        <end position="75"/>
    </location>
</feature>
<feature type="transmembrane region" description="Helical" evidence="9">
    <location>
        <begin position="179"/>
        <end position="196"/>
    </location>
</feature>
<evidence type="ECO:0000256" key="3">
    <source>
        <dbReference type="ARBA" id="ARBA00022448"/>
    </source>
</evidence>
<evidence type="ECO:0000313" key="10">
    <source>
        <dbReference type="EMBL" id="SFJ72686.1"/>
    </source>
</evidence>
<dbReference type="RefSeq" id="WP_281244584.1">
    <property type="nucleotide sequence ID" value="NZ_FORR01000019.1"/>
</dbReference>
<evidence type="ECO:0000256" key="5">
    <source>
        <dbReference type="ARBA" id="ARBA00022692"/>
    </source>
</evidence>
<evidence type="ECO:0000256" key="1">
    <source>
        <dbReference type="ARBA" id="ARBA00004651"/>
    </source>
</evidence>
<dbReference type="PANTHER" id="PTHR43337">
    <property type="entry name" value="XANTHINE/URACIL PERMEASE C887.17-RELATED"/>
    <property type="match status" value="1"/>
</dbReference>
<name>A0A1I3TSR1_9BACL</name>
<feature type="transmembrane region" description="Helical" evidence="9">
    <location>
        <begin position="240"/>
        <end position="260"/>
    </location>
</feature>
<dbReference type="GO" id="GO:0005886">
    <property type="term" value="C:plasma membrane"/>
    <property type="evidence" value="ECO:0007669"/>
    <property type="project" value="UniProtKB-SubCell"/>
</dbReference>
<feature type="transmembrane region" description="Helical" evidence="9">
    <location>
        <begin position="202"/>
        <end position="220"/>
    </location>
</feature>
<feature type="transmembrane region" description="Helical" evidence="9">
    <location>
        <begin position="107"/>
        <end position="126"/>
    </location>
</feature>
<feature type="transmembrane region" description="Helical" evidence="9">
    <location>
        <begin position="295"/>
        <end position="313"/>
    </location>
</feature>
<evidence type="ECO:0000256" key="9">
    <source>
        <dbReference type="SAM" id="Phobius"/>
    </source>
</evidence>
<proteinExistence type="inferred from homology"/>
<sequence length="443" mass="47005">MTSIRAKLARFFGFEEYGTDLKTEILAGVTTFFAMAYILLVNPSMLGKQAGMDLGAVFVATAVSAALGTFLMGVIANYPIALAPGMGLIAYFTYVVVLDMKIPWQTALGAVFISGVIFFILTVTKVRELIINAIPASLKYAVSAGIGLFIAFIGLKNAQIIISSKATFVTINPDIAHKPEILLTLFGLIFTIILMVRKIKGAIFIGMIATAIVGMLTGLVKVPQKIFDVPPSIAPTLFKLDVPGALDLGLATIVFAFLFVDLFDNAGTLVGVANQAGLLKDNKLPRAGKALLTDSIATMSGAMLGTSTVTSYIESSAGVASGGRTGMTSVVTSLCFVMSLFFFPLIETFASVSAITSPALIIVGILMAGSMKKIEWDTFSEAVPAFLTIIMMPLSFSIATGIAIGFIIYPLIQVVAGEWRKVHPIIYVLGVVFVLRFVFLGAI</sequence>
<feature type="transmembrane region" description="Helical" evidence="9">
    <location>
        <begin position="138"/>
        <end position="158"/>
    </location>
</feature>
<evidence type="ECO:0000256" key="6">
    <source>
        <dbReference type="ARBA" id="ARBA00022989"/>
    </source>
</evidence>
<keyword evidence="6 8" id="KW-1133">Transmembrane helix</keyword>
<dbReference type="GO" id="GO:0005345">
    <property type="term" value="F:purine nucleobase transmembrane transporter activity"/>
    <property type="evidence" value="ECO:0007669"/>
    <property type="project" value="TreeGrafter"/>
</dbReference>
<reference evidence="10 11" key="1">
    <citation type="submission" date="2016-10" db="EMBL/GenBank/DDBJ databases">
        <authorList>
            <person name="de Groot N.N."/>
        </authorList>
    </citation>
    <scope>NUCLEOTIDE SEQUENCE [LARGE SCALE GENOMIC DNA]</scope>
    <source>
        <strain evidence="10 11">DSM 44778</strain>
    </source>
</reference>
<dbReference type="PANTHER" id="PTHR43337:SF1">
    <property type="entry name" value="XANTHINE_URACIL PERMEASE C887.17-RELATED"/>
    <property type="match status" value="1"/>
</dbReference>
<dbReference type="STRING" id="46223.SAMN05421852_1193"/>
<dbReference type="PIRSF" id="PIRSF005353">
    <property type="entry name" value="PbuG"/>
    <property type="match status" value="1"/>
</dbReference>
<keyword evidence="7 8" id="KW-0472">Membrane</keyword>
<evidence type="ECO:0000313" key="11">
    <source>
        <dbReference type="Proteomes" id="UP000199545"/>
    </source>
</evidence>
<keyword evidence="11" id="KW-1185">Reference proteome</keyword>
<keyword evidence="3 8" id="KW-0813">Transport</keyword>
<keyword evidence="4 8" id="KW-1003">Cell membrane</keyword>
<feature type="transmembrane region" description="Helical" evidence="9">
    <location>
        <begin position="25"/>
        <end position="42"/>
    </location>
</feature>
<comment type="similarity">
    <text evidence="2 8">Belongs to the nucleobase:cation symporter-2 (NCS2) (TC 2.A.40) family. Azg-like subfamily.</text>
</comment>
<feature type="transmembrane region" description="Helical" evidence="9">
    <location>
        <begin position="352"/>
        <end position="371"/>
    </location>
</feature>
<dbReference type="InterPro" id="IPR026033">
    <property type="entry name" value="Azg-like_bact_archaea"/>
</dbReference>
<protein>
    <submittedName>
        <fullName evidence="10">Putative MFS transporter, AGZA family, xanthine/uracil permease</fullName>
    </submittedName>
</protein>
<comment type="subcellular location">
    <subcellularLocation>
        <location evidence="1 8">Cell membrane</location>
        <topology evidence="1 8">Multi-pass membrane protein</topology>
    </subcellularLocation>
</comment>
<gene>
    <name evidence="10" type="ORF">SAMN05421852_1193</name>
</gene>
<keyword evidence="5 8" id="KW-0812">Transmembrane</keyword>
<evidence type="ECO:0000256" key="4">
    <source>
        <dbReference type="ARBA" id="ARBA00022475"/>
    </source>
</evidence>
<evidence type="ECO:0000256" key="2">
    <source>
        <dbReference type="ARBA" id="ARBA00005697"/>
    </source>
</evidence>
<evidence type="ECO:0000256" key="8">
    <source>
        <dbReference type="PIRNR" id="PIRNR005353"/>
    </source>
</evidence>
<organism evidence="10 11">
    <name type="scientific">Thermoflavimicrobium dichotomicum</name>
    <dbReference type="NCBI Taxonomy" id="46223"/>
    <lineage>
        <taxon>Bacteria</taxon>
        <taxon>Bacillati</taxon>
        <taxon>Bacillota</taxon>
        <taxon>Bacilli</taxon>
        <taxon>Bacillales</taxon>
        <taxon>Thermoactinomycetaceae</taxon>
        <taxon>Thermoflavimicrobium</taxon>
    </lineage>
</organism>
<dbReference type="InterPro" id="IPR006043">
    <property type="entry name" value="NCS2"/>
</dbReference>
<dbReference type="AlphaFoldDB" id="A0A1I3TSR1"/>
<dbReference type="InterPro" id="IPR045018">
    <property type="entry name" value="Azg-like"/>
</dbReference>
<feature type="transmembrane region" description="Helical" evidence="9">
    <location>
        <begin position="81"/>
        <end position="100"/>
    </location>
</feature>
<feature type="transmembrane region" description="Helical" evidence="9">
    <location>
        <begin position="325"/>
        <end position="346"/>
    </location>
</feature>
<dbReference type="Proteomes" id="UP000199545">
    <property type="component" value="Unassembled WGS sequence"/>
</dbReference>
<dbReference type="Pfam" id="PF00860">
    <property type="entry name" value="Xan_ur_permease"/>
    <property type="match status" value="1"/>
</dbReference>
<evidence type="ECO:0000256" key="7">
    <source>
        <dbReference type="ARBA" id="ARBA00023136"/>
    </source>
</evidence>